<reference evidence="4" key="1">
    <citation type="submission" date="2025-08" db="UniProtKB">
        <authorList>
            <consortium name="RefSeq"/>
        </authorList>
    </citation>
    <scope>IDENTIFICATION</scope>
    <source>
        <tissue evidence="4">Gonad</tissue>
    </source>
</reference>
<feature type="domain" description="Glycine N-acyltransferase N-terminal" evidence="2">
    <location>
        <begin position="47"/>
        <end position="196"/>
    </location>
</feature>
<evidence type="ECO:0000313" key="4">
    <source>
        <dbReference type="RefSeq" id="XP_019640458.1"/>
    </source>
</evidence>
<evidence type="ECO:0000259" key="2">
    <source>
        <dbReference type="Pfam" id="PF06021"/>
    </source>
</evidence>
<protein>
    <recommendedName>
        <fullName evidence="1">Glycine N-acyltransferase-like protein</fullName>
        <ecNumber evidence="1">2.3.1.-</ecNumber>
    </recommendedName>
</protein>
<sequence length="283" mass="31968">MSCHRLSSRALQEFVNTFRLTRDLTVGPSTAKIFYTARNYLVGKIPGEMVFAVDKWPNYTAVMCASGEGTYKFMQDIETYTFYWENKDGLLKLLRDDKLVDWGKNFTIAAFAEKGLPVLNHVCSEMGKPVPQQDDLLQLYTGFLPNVLPATNRLPDCSVTLGRLGPEHAELVNRTWKWGGPPEVLEFIRYVLATFPSTCVYNKQGEPLAYTAQQPWGECGMSKALVPGRYGTFVAKSLINEVLKTVDLPYCFVEPSNEKARKIMDQELDPKWDPSGSCFYVSL</sequence>
<dbReference type="InterPro" id="IPR015938">
    <property type="entry name" value="Glycine_N-acyltransferase_N"/>
</dbReference>
<dbReference type="PANTHER" id="PTHR15298:SF1">
    <property type="entry name" value="GLYCINE N-ACYLTRANSFERASE-LIKE PROTEIN"/>
    <property type="match status" value="1"/>
</dbReference>
<dbReference type="InterPro" id="IPR016181">
    <property type="entry name" value="Acyl_CoA_acyltransferase"/>
</dbReference>
<dbReference type="AlphaFoldDB" id="A0A6P4ZUA2"/>
<keyword evidence="1" id="KW-0808">Transferase</keyword>
<comment type="similarity">
    <text evidence="1">Belongs to the glycine N-acyltransferase family.</text>
</comment>
<dbReference type="SUPFAM" id="SSF55729">
    <property type="entry name" value="Acyl-CoA N-acyltransferases (Nat)"/>
    <property type="match status" value="1"/>
</dbReference>
<dbReference type="KEGG" id="bbel:109482205"/>
<evidence type="ECO:0000256" key="1">
    <source>
        <dbReference type="RuleBase" id="RU368002"/>
    </source>
</evidence>
<gene>
    <name evidence="4" type="primary">LOC109482205</name>
</gene>
<dbReference type="EC" id="2.3.1.-" evidence="1"/>
<dbReference type="Gene3D" id="3.40.630.30">
    <property type="match status" value="1"/>
</dbReference>
<organism evidence="3 4">
    <name type="scientific">Branchiostoma belcheri</name>
    <name type="common">Amphioxus</name>
    <dbReference type="NCBI Taxonomy" id="7741"/>
    <lineage>
        <taxon>Eukaryota</taxon>
        <taxon>Metazoa</taxon>
        <taxon>Chordata</taxon>
        <taxon>Cephalochordata</taxon>
        <taxon>Leptocardii</taxon>
        <taxon>Amphioxiformes</taxon>
        <taxon>Branchiostomatidae</taxon>
        <taxon>Branchiostoma</taxon>
    </lineage>
</organism>
<dbReference type="GO" id="GO:0005739">
    <property type="term" value="C:mitochondrion"/>
    <property type="evidence" value="ECO:0007669"/>
    <property type="project" value="InterPro"/>
</dbReference>
<dbReference type="Pfam" id="PF06021">
    <property type="entry name" value="Gly_acyl_tr_N"/>
    <property type="match status" value="1"/>
</dbReference>
<dbReference type="InterPro" id="IPR010313">
    <property type="entry name" value="Glycine_N-acyltransferase"/>
</dbReference>
<dbReference type="GO" id="GO:0047961">
    <property type="term" value="F:glycine N-acyltransferase activity"/>
    <property type="evidence" value="ECO:0007669"/>
    <property type="project" value="InterPro"/>
</dbReference>
<keyword evidence="1" id="KW-0012">Acyltransferase</keyword>
<dbReference type="GeneID" id="109482205"/>
<dbReference type="PANTHER" id="PTHR15298">
    <property type="entry name" value="L-COA N-ACYLTRANSFERASE-RELATED"/>
    <property type="match status" value="1"/>
</dbReference>
<accession>A0A6P4ZUA2</accession>
<proteinExistence type="inferred from homology"/>
<dbReference type="OrthoDB" id="61870at2759"/>
<keyword evidence="3" id="KW-1185">Reference proteome</keyword>
<dbReference type="Proteomes" id="UP000515135">
    <property type="component" value="Unplaced"/>
</dbReference>
<evidence type="ECO:0000313" key="3">
    <source>
        <dbReference type="Proteomes" id="UP000515135"/>
    </source>
</evidence>
<dbReference type="RefSeq" id="XP_019640458.1">
    <property type="nucleotide sequence ID" value="XM_019784899.1"/>
</dbReference>
<name>A0A6P4ZUA2_BRABE</name>